<keyword evidence="3" id="KW-0460">Magnesium</keyword>
<dbReference type="InterPro" id="IPR036551">
    <property type="entry name" value="Flavin_trans-like"/>
</dbReference>
<dbReference type="Pfam" id="PF04127">
    <property type="entry name" value="DFP"/>
    <property type="match status" value="1"/>
</dbReference>
<evidence type="ECO:0000313" key="6">
    <source>
        <dbReference type="EMBL" id="OQD58311.1"/>
    </source>
</evidence>
<dbReference type="GO" id="GO:0004632">
    <property type="term" value="F:phosphopantothenate--cysteine ligase activity"/>
    <property type="evidence" value="ECO:0007669"/>
    <property type="project" value="UniProtKB-UniRule"/>
</dbReference>
<comment type="cofactor">
    <cofactor evidence="3">
        <name>Mg(2+)</name>
        <dbReference type="ChEBI" id="CHEBI:18420"/>
    </cofactor>
</comment>
<dbReference type="HAMAP" id="MF_02225">
    <property type="entry name" value="CoaBC"/>
    <property type="match status" value="1"/>
</dbReference>
<keyword evidence="3" id="KW-0288">FMN</keyword>
<dbReference type="InterPro" id="IPR003382">
    <property type="entry name" value="Flavoprotein"/>
</dbReference>
<dbReference type="UniPathway" id="UPA00241"/>
<feature type="region of interest" description="Phosphopantothenoylcysteine decarboxylase" evidence="3">
    <location>
        <begin position="1"/>
        <end position="199"/>
    </location>
</feature>
<feature type="binding site" evidence="3">
    <location>
        <position position="330"/>
    </location>
    <ligand>
        <name>CTP</name>
        <dbReference type="ChEBI" id="CHEBI:37563"/>
    </ligand>
</feature>
<feature type="binding site" evidence="3">
    <location>
        <position position="297"/>
    </location>
    <ligand>
        <name>CTP</name>
        <dbReference type="ChEBI" id="CHEBI:37563"/>
    </ligand>
</feature>
<feature type="region of interest" description="Phosphopantothenate--cysteine ligase" evidence="3">
    <location>
        <begin position="199"/>
        <end position="408"/>
    </location>
</feature>
<keyword evidence="1 3" id="KW-0210">Decarboxylase</keyword>
<keyword evidence="2 3" id="KW-0456">Lyase</keyword>
<dbReference type="EC" id="4.1.1.36" evidence="3"/>
<protein>
    <recommendedName>
        <fullName evidence="3">Coenzyme A biosynthesis bifunctional protein CoaBC</fullName>
    </recommendedName>
    <alternativeName>
        <fullName evidence="3">DNA/pantothenate metabolism flavoprotein</fullName>
    </alternativeName>
    <alternativeName>
        <fullName evidence="3">Phosphopantothenoylcysteine synthetase/decarboxylase</fullName>
        <shortName evidence="3">PPCS-PPCDC</shortName>
    </alternativeName>
    <domain>
        <recommendedName>
            <fullName evidence="3">Phosphopantothenoylcysteine decarboxylase</fullName>
            <shortName evidence="3">PPC decarboxylase</shortName>
            <shortName evidence="3">PPC-DC</shortName>
            <ecNumber evidence="3">4.1.1.36</ecNumber>
        </recommendedName>
        <alternativeName>
            <fullName evidence="3">CoaC</fullName>
        </alternativeName>
    </domain>
    <domain>
        <recommendedName>
            <fullName evidence="3">Phosphopantothenate--cysteine ligase</fullName>
            <ecNumber evidence="3">6.3.2.5</ecNumber>
        </recommendedName>
        <alternativeName>
            <fullName evidence="3">CoaB</fullName>
        </alternativeName>
        <alternativeName>
            <fullName evidence="3">Phosphopantothenoylcysteine synthetase</fullName>
            <shortName evidence="3">PPC synthetase</shortName>
            <shortName evidence="3">PPC-S</shortName>
        </alternativeName>
    </domain>
</protein>
<dbReference type="GO" id="GO:0010181">
    <property type="term" value="F:FMN binding"/>
    <property type="evidence" value="ECO:0007669"/>
    <property type="project" value="UniProtKB-UniRule"/>
</dbReference>
<comment type="caution">
    <text evidence="6">The sequence shown here is derived from an EMBL/GenBank/DDBJ whole genome shotgun (WGS) entry which is preliminary data.</text>
</comment>
<keyword evidence="7" id="KW-1185">Reference proteome</keyword>
<comment type="similarity">
    <text evidence="3">In the C-terminal section; belongs to the PPC synthetase family.</text>
</comment>
<comment type="similarity">
    <text evidence="3">In the N-terminal section; belongs to the HFCD (homo-oligomeric flavin containing Cys decarboxylase) superfamily.</text>
</comment>
<dbReference type="RefSeq" id="WP_080460872.1">
    <property type="nucleotide sequence ID" value="NZ_JXMW01000021.1"/>
</dbReference>
<dbReference type="GO" id="GO:0046872">
    <property type="term" value="F:metal ion binding"/>
    <property type="evidence" value="ECO:0007669"/>
    <property type="project" value="UniProtKB-KW"/>
</dbReference>
<dbReference type="EMBL" id="JXMW01000021">
    <property type="protein sequence ID" value="OQD58311.1"/>
    <property type="molecule type" value="Genomic_DNA"/>
</dbReference>
<dbReference type="PANTHER" id="PTHR14359">
    <property type="entry name" value="HOMO-OLIGOMERIC FLAVIN CONTAINING CYS DECARBOXYLASE FAMILY"/>
    <property type="match status" value="1"/>
</dbReference>
<evidence type="ECO:0000259" key="5">
    <source>
        <dbReference type="Pfam" id="PF04127"/>
    </source>
</evidence>
<comment type="function">
    <text evidence="3">Catalyzes two sequential steps in the biosynthesis of coenzyme A. In the first step cysteine is conjugated to 4'-phosphopantothenate to form 4-phosphopantothenoylcysteine. In the second step the latter compound is decarboxylated to form 4'-phosphopantotheine.</text>
</comment>
<comment type="caution">
    <text evidence="3">Lacks conserved residue(s) required for the propagation of feature annotation.</text>
</comment>
<dbReference type="GO" id="GO:0015937">
    <property type="term" value="P:coenzyme A biosynthetic process"/>
    <property type="evidence" value="ECO:0007669"/>
    <property type="project" value="UniProtKB-UniRule"/>
</dbReference>
<dbReference type="PANTHER" id="PTHR14359:SF6">
    <property type="entry name" value="PHOSPHOPANTOTHENOYLCYSTEINE DECARBOXYLASE"/>
    <property type="match status" value="1"/>
</dbReference>
<dbReference type="SUPFAM" id="SSF52507">
    <property type="entry name" value="Homo-oligomeric flavin-containing Cys decarboxylases, HFCD"/>
    <property type="match status" value="1"/>
</dbReference>
<dbReference type="OrthoDB" id="10536at2157"/>
<evidence type="ECO:0000256" key="2">
    <source>
        <dbReference type="ARBA" id="ARBA00023239"/>
    </source>
</evidence>
<evidence type="ECO:0000313" key="7">
    <source>
        <dbReference type="Proteomes" id="UP000191661"/>
    </source>
</evidence>
<accession>A0A1V6N0U7</accession>
<comment type="pathway">
    <text evidence="3">Cofactor biosynthesis; coenzyme A biosynthesis.</text>
</comment>
<dbReference type="EC" id="6.3.2.5" evidence="3"/>
<feature type="domain" description="Flavoprotein" evidence="4">
    <location>
        <begin position="1"/>
        <end position="161"/>
    </location>
</feature>
<comment type="catalytic activity">
    <reaction evidence="3">
        <text>N-[(R)-4-phosphopantothenoyl]-L-cysteine + H(+) = (R)-4'-phosphopantetheine + CO2</text>
        <dbReference type="Rhea" id="RHEA:16793"/>
        <dbReference type="ChEBI" id="CHEBI:15378"/>
        <dbReference type="ChEBI" id="CHEBI:16526"/>
        <dbReference type="ChEBI" id="CHEBI:59458"/>
        <dbReference type="ChEBI" id="CHEBI:61723"/>
        <dbReference type="EC" id="4.1.1.36"/>
    </reaction>
</comment>
<dbReference type="NCBIfam" id="TIGR00521">
    <property type="entry name" value="coaBC_dfp"/>
    <property type="match status" value="1"/>
</dbReference>
<dbReference type="InterPro" id="IPR007085">
    <property type="entry name" value="DNA/pantothenate-metab_flavo_C"/>
</dbReference>
<keyword evidence="3 6" id="KW-0436">Ligase</keyword>
<dbReference type="InterPro" id="IPR005252">
    <property type="entry name" value="CoaBC"/>
</dbReference>
<reference evidence="6 7" key="1">
    <citation type="submission" date="2014-12" db="EMBL/GenBank/DDBJ databases">
        <title>Genome sequence of Methanobrevibacter arboriphilicus DH1, DSM1125.</title>
        <authorList>
            <person name="Poehlein A."/>
            <person name="Thauer R.K."/>
            <person name="Seedorf H."/>
            <person name="Daniel R."/>
        </authorList>
    </citation>
    <scope>NUCLEOTIDE SEQUENCE [LARGE SCALE GENOMIC DNA]</scope>
    <source>
        <strain evidence="6 7">DH1</strain>
    </source>
</reference>
<evidence type="ECO:0000256" key="1">
    <source>
        <dbReference type="ARBA" id="ARBA00022793"/>
    </source>
</evidence>
<comment type="catalytic activity">
    <reaction evidence="3">
        <text>(R)-4'-phosphopantothenate + L-cysteine + CTP = N-[(R)-4-phosphopantothenoyl]-L-cysteine + CMP + diphosphate + H(+)</text>
        <dbReference type="Rhea" id="RHEA:19397"/>
        <dbReference type="ChEBI" id="CHEBI:10986"/>
        <dbReference type="ChEBI" id="CHEBI:15378"/>
        <dbReference type="ChEBI" id="CHEBI:33019"/>
        <dbReference type="ChEBI" id="CHEBI:35235"/>
        <dbReference type="ChEBI" id="CHEBI:37563"/>
        <dbReference type="ChEBI" id="CHEBI:59458"/>
        <dbReference type="ChEBI" id="CHEBI:60377"/>
        <dbReference type="EC" id="6.3.2.5"/>
    </reaction>
</comment>
<dbReference type="Gene3D" id="3.40.50.10300">
    <property type="entry name" value="CoaB-like"/>
    <property type="match status" value="1"/>
</dbReference>
<dbReference type="AlphaFoldDB" id="A0A1V6N0U7"/>
<dbReference type="Gene3D" id="3.40.50.1950">
    <property type="entry name" value="Flavin prenyltransferase-like"/>
    <property type="match status" value="1"/>
</dbReference>
<proteinExistence type="inferred from homology"/>
<dbReference type="InterPro" id="IPR035929">
    <property type="entry name" value="CoaB-like_sf"/>
</dbReference>
<keyword evidence="3" id="KW-0479">Metal-binding</keyword>
<dbReference type="Proteomes" id="UP000191661">
    <property type="component" value="Unassembled WGS sequence"/>
</dbReference>
<comment type="cofactor">
    <cofactor evidence="3">
        <name>FMN</name>
        <dbReference type="ChEBI" id="CHEBI:58210"/>
    </cofactor>
    <text evidence="3">Binds 1 FMN per subunit.</text>
</comment>
<gene>
    <name evidence="3 6" type="primary">coaBC</name>
    <name evidence="6" type="ORF">MBBAR_21c00300</name>
</gene>
<name>A0A1V6N0U7_METAZ</name>
<dbReference type="Pfam" id="PF02441">
    <property type="entry name" value="Flavoprotein"/>
    <property type="match status" value="1"/>
</dbReference>
<dbReference type="GO" id="GO:0004633">
    <property type="term" value="F:phosphopantothenoylcysteine decarboxylase activity"/>
    <property type="evidence" value="ECO:0007669"/>
    <property type="project" value="UniProtKB-UniRule"/>
</dbReference>
<keyword evidence="3" id="KW-0285">Flavoprotein</keyword>
<feature type="domain" description="DNA/pantothenate metabolism flavoprotein C-terminal" evidence="5">
    <location>
        <begin position="195"/>
        <end position="404"/>
    </location>
</feature>
<sequence>MKIILCITGSIAATESIKLARELRRQNFEVKAFMSDAATQIIHPNSMEFATGQNVVLDLTGQIEHVKYSQADLILVAPATANVITKFTYKISDNPINSLLITAHGHNTPILFVPSMHDSMFKSISDNINKIKSESDYNKLNFVNPRIEEGKAKFPKITDIVLESKRLISLNKNIAESNKNEDFINERDDEISNIKSKKVLITLGGTYEAIDPIRGISNKSSGKMGLELAKEAYSRGLDVKIIAGIVDVDIPKCLDVTYVESSEEMNKKTKELVNEYDIFIATAAVSDFAPINKKDSKISSSINLSLEFKKTEKIIKQIKQINPNIFLVGFKAEYNISNDQMIDLAKKQMKEVGTDLVVANDVSIENCGFGSDNNQVLLIDNDILELPVCSKSEIAEIIFDKLEKRFLN</sequence>
<evidence type="ECO:0000256" key="3">
    <source>
        <dbReference type="HAMAP-Rule" id="MF_02225"/>
    </source>
</evidence>
<dbReference type="SUPFAM" id="SSF102645">
    <property type="entry name" value="CoaB-like"/>
    <property type="match status" value="1"/>
</dbReference>
<keyword evidence="3" id="KW-0511">Multifunctional enzyme</keyword>
<dbReference type="GO" id="GO:0071513">
    <property type="term" value="C:phosphopantothenoylcysteine decarboxylase complex"/>
    <property type="evidence" value="ECO:0007669"/>
    <property type="project" value="TreeGrafter"/>
</dbReference>
<organism evidence="6 7">
    <name type="scientific">Methanobrevibacter arboriphilus JCM 13429 = DSM 1125</name>
    <dbReference type="NCBI Taxonomy" id="1300164"/>
    <lineage>
        <taxon>Archaea</taxon>
        <taxon>Methanobacteriati</taxon>
        <taxon>Methanobacteriota</taxon>
        <taxon>Methanomada group</taxon>
        <taxon>Methanobacteria</taxon>
        <taxon>Methanobacteriales</taxon>
        <taxon>Methanobacteriaceae</taxon>
        <taxon>Methanobrevibacter</taxon>
    </lineage>
</organism>
<evidence type="ECO:0000259" key="4">
    <source>
        <dbReference type="Pfam" id="PF02441"/>
    </source>
</evidence>
<dbReference type="GO" id="GO:0015941">
    <property type="term" value="P:pantothenate catabolic process"/>
    <property type="evidence" value="ECO:0007669"/>
    <property type="project" value="InterPro"/>
</dbReference>
<feature type="binding site" evidence="3">
    <location>
        <position position="287"/>
    </location>
    <ligand>
        <name>CTP</name>
        <dbReference type="ChEBI" id="CHEBI:37563"/>
    </ligand>
</feature>